<feature type="compositionally biased region" description="Basic and acidic residues" evidence="4">
    <location>
        <begin position="153"/>
        <end position="162"/>
    </location>
</feature>
<dbReference type="AlphaFoldDB" id="A0A913XSZ7"/>
<organism evidence="6 7">
    <name type="scientific">Exaiptasia diaphana</name>
    <name type="common">Tropical sea anemone</name>
    <name type="synonym">Aiptasia pulchella</name>
    <dbReference type="NCBI Taxonomy" id="2652724"/>
    <lineage>
        <taxon>Eukaryota</taxon>
        <taxon>Metazoa</taxon>
        <taxon>Cnidaria</taxon>
        <taxon>Anthozoa</taxon>
        <taxon>Hexacorallia</taxon>
        <taxon>Actiniaria</taxon>
        <taxon>Aiptasiidae</taxon>
        <taxon>Exaiptasia</taxon>
    </lineage>
</organism>
<evidence type="ECO:0000256" key="1">
    <source>
        <dbReference type="ARBA" id="ARBA00022443"/>
    </source>
</evidence>
<reference evidence="6" key="1">
    <citation type="submission" date="2022-11" db="UniProtKB">
        <authorList>
            <consortium name="EnsemblMetazoa"/>
        </authorList>
    </citation>
    <scope>IDENTIFICATION</scope>
</reference>
<protein>
    <recommendedName>
        <fullName evidence="5">SH3 domain-containing protein</fullName>
    </recommendedName>
</protein>
<dbReference type="InterPro" id="IPR009533">
    <property type="entry name" value="FAM107"/>
</dbReference>
<feature type="region of interest" description="Disordered" evidence="4">
    <location>
        <begin position="135"/>
        <end position="162"/>
    </location>
</feature>
<name>A0A913XSZ7_EXADI</name>
<dbReference type="Pfam" id="PF00018">
    <property type="entry name" value="SH3_1"/>
    <property type="match status" value="1"/>
</dbReference>
<sequence length="249" mass="28950">MTSQLYRLSNVNFEKLDWLSTCRFAQESVPSNLFVMEIYEAKYDYNDDTETLLSLKRGDKFYIVDKTSANWWAARRLEDNELGYVPSSYVQFLAIVDPETLEYMESAENKKMDGLCELTAKTQFWPGLGRNHPSYPPEDYITNASPTQQKKLSKPEARTKEQTKLQKDLKFSQQRGIQLGRPELVKTWEKFENKKTAKEKENSSETELATKLKTISKKLEDEENAKKIEEMKPEFMKVSLKKAKPQVAS</sequence>
<dbReference type="RefSeq" id="XP_020909774.1">
    <property type="nucleotide sequence ID" value="XM_021054115.2"/>
</dbReference>
<dbReference type="EnsemblMetazoa" id="XM_021054115.2">
    <property type="protein sequence ID" value="XP_020909774.1"/>
    <property type="gene ID" value="LOC110247658"/>
</dbReference>
<dbReference type="Proteomes" id="UP000887567">
    <property type="component" value="Unplaced"/>
</dbReference>
<evidence type="ECO:0000256" key="3">
    <source>
        <dbReference type="PROSITE-ProRule" id="PRU00192"/>
    </source>
</evidence>
<dbReference type="PROSITE" id="PS50002">
    <property type="entry name" value="SH3"/>
    <property type="match status" value="1"/>
</dbReference>
<accession>A0A913XSZ7</accession>
<dbReference type="PANTHER" id="PTHR16768:SF5">
    <property type="entry name" value="FI14214P"/>
    <property type="match status" value="1"/>
</dbReference>
<evidence type="ECO:0000313" key="7">
    <source>
        <dbReference type="Proteomes" id="UP000887567"/>
    </source>
</evidence>
<dbReference type="Gene3D" id="2.30.30.40">
    <property type="entry name" value="SH3 Domains"/>
    <property type="match status" value="1"/>
</dbReference>
<dbReference type="InterPro" id="IPR036028">
    <property type="entry name" value="SH3-like_dom_sf"/>
</dbReference>
<dbReference type="InterPro" id="IPR001452">
    <property type="entry name" value="SH3_domain"/>
</dbReference>
<keyword evidence="1 3" id="KW-0728">SH3 domain</keyword>
<dbReference type="SUPFAM" id="SSF50044">
    <property type="entry name" value="SH3-domain"/>
    <property type="match status" value="1"/>
</dbReference>
<dbReference type="KEGG" id="epa:110247658"/>
<evidence type="ECO:0000313" key="6">
    <source>
        <dbReference type="EnsemblMetazoa" id="XP_020909774.1"/>
    </source>
</evidence>
<dbReference type="SMART" id="SM00326">
    <property type="entry name" value="SH3"/>
    <property type="match status" value="1"/>
</dbReference>
<dbReference type="OrthoDB" id="5963205at2759"/>
<keyword evidence="7" id="KW-1185">Reference proteome</keyword>
<dbReference type="PANTHER" id="PTHR16768">
    <property type="entry name" value="DOWN REGULATED IN RENAL CARCINOMA 1/TU3A"/>
    <property type="match status" value="1"/>
</dbReference>
<evidence type="ECO:0000256" key="4">
    <source>
        <dbReference type="SAM" id="MobiDB-lite"/>
    </source>
</evidence>
<feature type="domain" description="SH3" evidence="5">
    <location>
        <begin position="34"/>
        <end position="95"/>
    </location>
</feature>
<proteinExistence type="predicted"/>
<dbReference type="GeneID" id="110247658"/>
<keyword evidence="2" id="KW-0175">Coiled coil</keyword>
<evidence type="ECO:0000259" key="5">
    <source>
        <dbReference type="PROSITE" id="PS50002"/>
    </source>
</evidence>
<dbReference type="PRINTS" id="PR00452">
    <property type="entry name" value="SH3DOMAIN"/>
</dbReference>
<evidence type="ECO:0000256" key="2">
    <source>
        <dbReference type="ARBA" id="ARBA00023054"/>
    </source>
</evidence>
<dbReference type="OMA" id="YMESAEN"/>